<dbReference type="Gene3D" id="1.10.10.60">
    <property type="entry name" value="Homeodomain-like"/>
    <property type="match status" value="2"/>
</dbReference>
<dbReference type="InterPro" id="IPR009057">
    <property type="entry name" value="Homeodomain-like_sf"/>
</dbReference>
<reference evidence="5" key="1">
    <citation type="journal article" date="2014" name="Int. J. Syst. Evol. Microbiol.">
        <title>Complete genome sequence of Corynebacterium casei LMG S-19264T (=DSM 44701T), isolated from a smear-ripened cheese.</title>
        <authorList>
            <consortium name="US DOE Joint Genome Institute (JGI-PGF)"/>
            <person name="Walter F."/>
            <person name="Albersmeier A."/>
            <person name="Kalinowski J."/>
            <person name="Ruckert C."/>
        </authorList>
    </citation>
    <scope>NUCLEOTIDE SEQUENCE</scope>
    <source>
        <strain evidence="5">CGMCC 1.16134</strain>
    </source>
</reference>
<evidence type="ECO:0000259" key="4">
    <source>
        <dbReference type="PROSITE" id="PS01124"/>
    </source>
</evidence>
<evidence type="ECO:0000256" key="1">
    <source>
        <dbReference type="ARBA" id="ARBA00023015"/>
    </source>
</evidence>
<dbReference type="PROSITE" id="PS00041">
    <property type="entry name" value="HTH_ARAC_FAMILY_1"/>
    <property type="match status" value="1"/>
</dbReference>
<protein>
    <recommendedName>
        <fullName evidence="4">HTH araC/xylS-type domain-containing protein</fullName>
    </recommendedName>
</protein>
<evidence type="ECO:0000313" key="6">
    <source>
        <dbReference type="Proteomes" id="UP000637643"/>
    </source>
</evidence>
<dbReference type="InterPro" id="IPR018062">
    <property type="entry name" value="HTH_AraC-typ_CS"/>
</dbReference>
<dbReference type="SMART" id="SM00342">
    <property type="entry name" value="HTH_ARAC"/>
    <property type="match status" value="1"/>
</dbReference>
<dbReference type="PANTHER" id="PTHR43280">
    <property type="entry name" value="ARAC-FAMILY TRANSCRIPTIONAL REGULATOR"/>
    <property type="match status" value="1"/>
</dbReference>
<keyword evidence="2" id="KW-0238">DNA-binding</keyword>
<dbReference type="Pfam" id="PF12833">
    <property type="entry name" value="HTH_18"/>
    <property type="match status" value="1"/>
</dbReference>
<reference evidence="5" key="2">
    <citation type="submission" date="2020-09" db="EMBL/GenBank/DDBJ databases">
        <authorList>
            <person name="Sun Q."/>
            <person name="Zhou Y."/>
        </authorList>
    </citation>
    <scope>NUCLEOTIDE SEQUENCE</scope>
    <source>
        <strain evidence="5">CGMCC 1.16134</strain>
    </source>
</reference>
<sequence>MLYIHFSCPPLPHLIVGGVSLFRKGDLHERRVLDQTFDLIFVFSGALYLEEDGRKYTIERNQYLILPPGNLHKGYKACTSDTTFSWVHFYTTGHYFYSENPITQVDSKMNKTKYYKKDVFYISLPQYGRIDDSLHEIMKNYMDSISQVKIDKYHNEKLFYSSTKSQIEYQQLFLKILTILRDLREHEKEKELAEVILDYFSSHYQNPFDLNQLAAQYSFHPAHIIRSVKKKYGLSPLQLLLTIRVQKAMKLLEEERHSVGQIASLVGFTDSSYFCKQFKKITSLTPLQYRNQPGVNPSTTEL</sequence>
<gene>
    <name evidence="5" type="ORF">GCM10010912_40430</name>
</gene>
<accession>A0A917CNJ2</accession>
<proteinExistence type="predicted"/>
<name>A0A917CNJ2_9BACL</name>
<evidence type="ECO:0000313" key="5">
    <source>
        <dbReference type="EMBL" id="GGF91330.1"/>
    </source>
</evidence>
<keyword evidence="6" id="KW-1185">Reference proteome</keyword>
<dbReference type="GO" id="GO:0003700">
    <property type="term" value="F:DNA-binding transcription factor activity"/>
    <property type="evidence" value="ECO:0007669"/>
    <property type="project" value="InterPro"/>
</dbReference>
<dbReference type="InterPro" id="IPR020449">
    <property type="entry name" value="Tscrpt_reg_AraC-type_HTH"/>
</dbReference>
<dbReference type="AlphaFoldDB" id="A0A917CNJ2"/>
<dbReference type="InterPro" id="IPR037923">
    <property type="entry name" value="HTH-like"/>
</dbReference>
<evidence type="ECO:0000256" key="2">
    <source>
        <dbReference type="ARBA" id="ARBA00023125"/>
    </source>
</evidence>
<evidence type="ECO:0000256" key="3">
    <source>
        <dbReference type="ARBA" id="ARBA00023163"/>
    </source>
</evidence>
<dbReference type="GO" id="GO:0043565">
    <property type="term" value="F:sequence-specific DNA binding"/>
    <property type="evidence" value="ECO:0007669"/>
    <property type="project" value="InterPro"/>
</dbReference>
<dbReference type="InterPro" id="IPR018060">
    <property type="entry name" value="HTH_AraC"/>
</dbReference>
<dbReference type="EMBL" id="BMKR01000018">
    <property type="protein sequence ID" value="GGF91330.1"/>
    <property type="molecule type" value="Genomic_DNA"/>
</dbReference>
<organism evidence="5 6">
    <name type="scientific">Paenibacillus albidus</name>
    <dbReference type="NCBI Taxonomy" id="2041023"/>
    <lineage>
        <taxon>Bacteria</taxon>
        <taxon>Bacillati</taxon>
        <taxon>Bacillota</taxon>
        <taxon>Bacilli</taxon>
        <taxon>Bacillales</taxon>
        <taxon>Paenibacillaceae</taxon>
        <taxon>Paenibacillus</taxon>
    </lineage>
</organism>
<dbReference type="PRINTS" id="PR00032">
    <property type="entry name" value="HTHARAC"/>
</dbReference>
<keyword evidence="1" id="KW-0805">Transcription regulation</keyword>
<feature type="domain" description="HTH araC/xylS-type" evidence="4">
    <location>
        <begin position="194"/>
        <end position="292"/>
    </location>
</feature>
<keyword evidence="3" id="KW-0804">Transcription</keyword>
<comment type="caution">
    <text evidence="5">The sequence shown here is derived from an EMBL/GenBank/DDBJ whole genome shotgun (WGS) entry which is preliminary data.</text>
</comment>
<dbReference type="Proteomes" id="UP000637643">
    <property type="component" value="Unassembled WGS sequence"/>
</dbReference>
<dbReference type="PANTHER" id="PTHR43280:SF2">
    <property type="entry name" value="HTH-TYPE TRANSCRIPTIONAL REGULATOR EXSA"/>
    <property type="match status" value="1"/>
</dbReference>
<dbReference type="PROSITE" id="PS01124">
    <property type="entry name" value="HTH_ARAC_FAMILY_2"/>
    <property type="match status" value="1"/>
</dbReference>
<dbReference type="SUPFAM" id="SSF46689">
    <property type="entry name" value="Homeodomain-like"/>
    <property type="match status" value="1"/>
</dbReference>
<dbReference type="RefSeq" id="WP_189028057.1">
    <property type="nucleotide sequence ID" value="NZ_BMKR01000018.1"/>
</dbReference>
<dbReference type="SUPFAM" id="SSF51215">
    <property type="entry name" value="Regulatory protein AraC"/>
    <property type="match status" value="1"/>
</dbReference>